<dbReference type="SUPFAM" id="SSF52540">
    <property type="entry name" value="P-loop containing nucleoside triphosphate hydrolases"/>
    <property type="match status" value="1"/>
</dbReference>
<dbReference type="InterPro" id="IPR017871">
    <property type="entry name" value="ABC_transporter-like_CS"/>
</dbReference>
<evidence type="ECO:0000259" key="15">
    <source>
        <dbReference type="PROSITE" id="PS50893"/>
    </source>
</evidence>
<accession>A0A0H3BJB7</accession>
<dbReference type="SMART" id="SM00382">
    <property type="entry name" value="AAA"/>
    <property type="match status" value="1"/>
</dbReference>
<name>A0A0H3BJB7_TREPS</name>
<evidence type="ECO:0000256" key="4">
    <source>
        <dbReference type="ARBA" id="ARBA00017803"/>
    </source>
</evidence>
<keyword evidence="7" id="KW-0963">Cytoplasm</keyword>
<evidence type="ECO:0000256" key="2">
    <source>
        <dbReference type="ARBA" id="ARBA00004515"/>
    </source>
</evidence>
<dbReference type="PATRIC" id="fig|455434.6.peg.774"/>
<protein>
    <recommendedName>
        <fullName evidence="4">Lipopolysaccharide export system ATP-binding protein LptB</fullName>
    </recommendedName>
</protein>
<evidence type="ECO:0000256" key="12">
    <source>
        <dbReference type="ARBA" id="ARBA00023136"/>
    </source>
</evidence>
<evidence type="ECO:0000256" key="6">
    <source>
        <dbReference type="ARBA" id="ARBA00022475"/>
    </source>
</evidence>
<dbReference type="InterPro" id="IPR003593">
    <property type="entry name" value="AAA+_ATPase"/>
</dbReference>
<dbReference type="GO" id="GO:0005524">
    <property type="term" value="F:ATP binding"/>
    <property type="evidence" value="ECO:0007669"/>
    <property type="project" value="UniProtKB-KW"/>
</dbReference>
<sequence length="237" mass="26524">MAAALNKTFRTRHVVHDVSFSVHQAEIVGLFGPNGAGKSVSFSMVMGLCRPDSGRVLLDCTDITPLPIHVRARMGVSYVPQEPSIFRKITVEANVRAIMQMRRDLSYTEQTERCEALLKAFQLTHVRNQRADTLSGGERKRVEIARALTVNPRFLIFDEPFSGIDPCAVQDIKRIIVRLAHSGVGILITDHNVRETLQITDRAYIIHCGHIIAQGSPQEVVRSSHVRQVYLGSQFQL</sequence>
<dbReference type="GO" id="GO:0043190">
    <property type="term" value="C:ATP-binding cassette (ABC) transporter complex"/>
    <property type="evidence" value="ECO:0007669"/>
    <property type="project" value="InterPro"/>
</dbReference>
<evidence type="ECO:0000256" key="3">
    <source>
        <dbReference type="ARBA" id="ARBA00010865"/>
    </source>
</evidence>
<dbReference type="InterPro" id="IPR032823">
    <property type="entry name" value="BCA_ABC_TP_C"/>
</dbReference>
<dbReference type="Proteomes" id="UP000001202">
    <property type="component" value="Chromosome"/>
</dbReference>
<keyword evidence="12" id="KW-0472">Membrane</keyword>
<evidence type="ECO:0000256" key="9">
    <source>
        <dbReference type="ARBA" id="ARBA00022741"/>
    </source>
</evidence>
<dbReference type="CDD" id="cd03218">
    <property type="entry name" value="ABC_YhbG"/>
    <property type="match status" value="1"/>
</dbReference>
<dbReference type="EMBL" id="CP000805">
    <property type="protein sequence ID" value="ACD71204.1"/>
    <property type="molecule type" value="Genomic_DNA"/>
</dbReference>
<dbReference type="RefSeq" id="WP_010882231.1">
    <property type="nucleotide sequence ID" value="NC_010741.1"/>
</dbReference>
<evidence type="ECO:0000256" key="11">
    <source>
        <dbReference type="ARBA" id="ARBA00022967"/>
    </source>
</evidence>
<evidence type="ECO:0000256" key="10">
    <source>
        <dbReference type="ARBA" id="ARBA00022840"/>
    </source>
</evidence>
<dbReference type="Pfam" id="PF00005">
    <property type="entry name" value="ABC_tran"/>
    <property type="match status" value="1"/>
</dbReference>
<dbReference type="PROSITE" id="PS00211">
    <property type="entry name" value="ABC_TRANSPORTER_1"/>
    <property type="match status" value="1"/>
</dbReference>
<dbReference type="NCBIfam" id="TIGR04406">
    <property type="entry name" value="LPS_export_lptB"/>
    <property type="match status" value="1"/>
</dbReference>
<dbReference type="InterPro" id="IPR030921">
    <property type="entry name" value="LPS_export_LptB"/>
</dbReference>
<comment type="function">
    <text evidence="13">Part of the ABC transporter complex LptBFG involved in the translocation of lipopolysaccharide (LPS) from the inner membrane to the outer membrane. Probably responsible for energy coupling to the transport system.</text>
</comment>
<keyword evidence="5" id="KW-0813">Transport</keyword>
<keyword evidence="11" id="KW-1278">Translocase</keyword>
<dbReference type="Pfam" id="PF12399">
    <property type="entry name" value="BCA_ABC_TP_C"/>
    <property type="match status" value="1"/>
</dbReference>
<evidence type="ECO:0000256" key="5">
    <source>
        <dbReference type="ARBA" id="ARBA00022448"/>
    </source>
</evidence>
<keyword evidence="8" id="KW-0997">Cell inner membrane</keyword>
<keyword evidence="9" id="KW-0547">Nucleotide-binding</keyword>
<comment type="subcellular location">
    <subcellularLocation>
        <location evidence="2">Cell inner membrane</location>
        <topology evidence="2">Peripheral membrane protein</topology>
        <orientation evidence="2">Cytoplasmic side</orientation>
    </subcellularLocation>
    <subcellularLocation>
        <location evidence="1">Cytoplasm</location>
    </subcellularLocation>
</comment>
<dbReference type="AlphaFoldDB" id="A0A0H3BJB7"/>
<dbReference type="Gene3D" id="3.40.50.300">
    <property type="entry name" value="P-loop containing nucleotide triphosphate hydrolases"/>
    <property type="match status" value="1"/>
</dbReference>
<keyword evidence="10 16" id="KW-0067">ATP-binding</keyword>
<dbReference type="GeneID" id="93876550"/>
<keyword evidence="6" id="KW-1003">Cell membrane</keyword>
<proteinExistence type="inferred from homology"/>
<evidence type="ECO:0000256" key="14">
    <source>
        <dbReference type="ARBA" id="ARBA00026081"/>
    </source>
</evidence>
<dbReference type="InterPro" id="IPR003439">
    <property type="entry name" value="ABC_transporter-like_ATP-bd"/>
</dbReference>
<organism evidence="16 17">
    <name type="scientific">Treponema pallidum subsp. pallidum (strain SS14)</name>
    <dbReference type="NCBI Taxonomy" id="455434"/>
    <lineage>
        <taxon>Bacteria</taxon>
        <taxon>Pseudomonadati</taxon>
        <taxon>Spirochaetota</taxon>
        <taxon>Spirochaetia</taxon>
        <taxon>Spirochaetales</taxon>
        <taxon>Treponemataceae</taxon>
        <taxon>Treponema</taxon>
    </lineage>
</organism>
<evidence type="ECO:0000256" key="13">
    <source>
        <dbReference type="ARBA" id="ARBA00024818"/>
    </source>
</evidence>
<evidence type="ECO:0000313" key="17">
    <source>
        <dbReference type="Proteomes" id="UP000001202"/>
    </source>
</evidence>
<dbReference type="GO" id="GO:0055085">
    <property type="term" value="P:transmembrane transport"/>
    <property type="evidence" value="ECO:0007669"/>
    <property type="project" value="InterPro"/>
</dbReference>
<dbReference type="PANTHER" id="PTHR45772:SF10">
    <property type="entry name" value="LIPOPOLYSACCHARIDE EXPORT SYSTEM ATP-BINDING PROTEIN LPTB"/>
    <property type="match status" value="1"/>
</dbReference>
<dbReference type="InterPro" id="IPR051120">
    <property type="entry name" value="ABC_AA/LPS_Transport"/>
</dbReference>
<gene>
    <name evidence="16" type="ordered locus">TPASS_0786</name>
</gene>
<dbReference type="FunFam" id="3.40.50.300:FF:000151">
    <property type="entry name" value="Lipopolysaccharide ABC transporter ATP-binding protein"/>
    <property type="match status" value="1"/>
</dbReference>
<evidence type="ECO:0000256" key="8">
    <source>
        <dbReference type="ARBA" id="ARBA00022519"/>
    </source>
</evidence>
<dbReference type="InterPro" id="IPR027417">
    <property type="entry name" value="P-loop_NTPase"/>
</dbReference>
<comment type="similarity">
    <text evidence="3">Belongs to the ABC transporter superfamily. Outer membrane lipopolysaccharide export (TC 1.B.42) family.</text>
</comment>
<evidence type="ECO:0000313" key="16">
    <source>
        <dbReference type="EMBL" id="ACD71204.1"/>
    </source>
</evidence>
<dbReference type="PROSITE" id="PS50893">
    <property type="entry name" value="ABC_TRANSPORTER_2"/>
    <property type="match status" value="1"/>
</dbReference>
<dbReference type="GO" id="GO:0005737">
    <property type="term" value="C:cytoplasm"/>
    <property type="evidence" value="ECO:0007669"/>
    <property type="project" value="UniProtKB-SubCell"/>
</dbReference>
<comment type="subunit">
    <text evidence="14">Component of the lipopolysaccharide transport and assembly complex. The LptBFG transporter is composed of two ATP-binding proteins (LptB) and two transmembrane proteins (LptF and LptG).</text>
</comment>
<dbReference type="GO" id="GO:0016887">
    <property type="term" value="F:ATP hydrolysis activity"/>
    <property type="evidence" value="ECO:0007669"/>
    <property type="project" value="InterPro"/>
</dbReference>
<evidence type="ECO:0000256" key="7">
    <source>
        <dbReference type="ARBA" id="ARBA00022490"/>
    </source>
</evidence>
<evidence type="ECO:0000256" key="1">
    <source>
        <dbReference type="ARBA" id="ARBA00004496"/>
    </source>
</evidence>
<dbReference type="KEGG" id="tpp:TPASS_0786"/>
<dbReference type="PANTHER" id="PTHR45772">
    <property type="entry name" value="CONSERVED COMPONENT OF ABC TRANSPORTER FOR NATURAL AMINO ACIDS-RELATED"/>
    <property type="match status" value="1"/>
</dbReference>
<reference evidence="16 17" key="1">
    <citation type="journal article" date="2008" name="BMC Microbiol.">
        <title>Complete genome sequence of Treponema pallidum ssp. pallidum strain SS14 determined with oligonucleotide arrays.</title>
        <authorList>
            <person name="Matejkova P."/>
            <person name="Strouhal M."/>
            <person name="Smajs D."/>
            <person name="Norris S.J."/>
            <person name="Palzkill T."/>
            <person name="Petrosino J.F."/>
            <person name="Sodergren E."/>
            <person name="Norton J.E."/>
            <person name="Singh J."/>
            <person name="Richmond T.A."/>
            <person name="Molla M.N."/>
            <person name="Albert T.J."/>
            <person name="Weinstock G.M."/>
        </authorList>
    </citation>
    <scope>NUCLEOTIDE SEQUENCE [LARGE SCALE GENOMIC DNA]</scope>
    <source>
        <strain evidence="16 17">SS14</strain>
    </source>
</reference>
<feature type="domain" description="ABC transporter" evidence="15">
    <location>
        <begin position="3"/>
        <end position="233"/>
    </location>
</feature>